<name>A0ABX3NUT3_9BACT</name>
<comment type="caution">
    <text evidence="2">The sequence shown here is derived from an EMBL/GenBank/DDBJ whole genome shotgun (WGS) entry which is preliminary data.</text>
</comment>
<dbReference type="InterPro" id="IPR000595">
    <property type="entry name" value="cNMP-bd_dom"/>
</dbReference>
<evidence type="ECO:0000313" key="3">
    <source>
        <dbReference type="Proteomes" id="UP000192277"/>
    </source>
</evidence>
<dbReference type="InterPro" id="IPR014710">
    <property type="entry name" value="RmlC-like_jellyroll"/>
</dbReference>
<protein>
    <recommendedName>
        <fullName evidence="1">Cyclic nucleotide-binding domain-containing protein</fullName>
    </recommendedName>
</protein>
<dbReference type="EMBL" id="LWBO01000020">
    <property type="protein sequence ID" value="OQP45331.1"/>
    <property type="molecule type" value="Genomic_DNA"/>
</dbReference>
<sequence>MLRIFLLLFPMADLDQYFMEFSPLEEDVLATLLQSTTTRIFDKGEYLLQAGNTCKYLYFINEGLAKSFFSREDKEFIMRFFSEGRVFSVFDSFLNRQPSKYSLMALERTTVTLIHADTLEELCKRNHSMETFFRKLVSVATTRMMRRISEMLEDNATERYNQFIAENNHILQRISLGDLAKYLGITQQSLSRIRTTR</sequence>
<feature type="domain" description="Cyclic nucleotide-binding" evidence="1">
    <location>
        <begin position="20"/>
        <end position="122"/>
    </location>
</feature>
<dbReference type="SMART" id="SM00100">
    <property type="entry name" value="cNMP"/>
    <property type="match status" value="1"/>
</dbReference>
<dbReference type="CDD" id="cd00038">
    <property type="entry name" value="CAP_ED"/>
    <property type="match status" value="1"/>
</dbReference>
<keyword evidence="3" id="KW-1185">Reference proteome</keyword>
<dbReference type="InterPro" id="IPR018490">
    <property type="entry name" value="cNMP-bd_dom_sf"/>
</dbReference>
<gene>
    <name evidence="2" type="ORF">A4D02_33575</name>
</gene>
<evidence type="ECO:0000259" key="1">
    <source>
        <dbReference type="PROSITE" id="PS50042"/>
    </source>
</evidence>
<dbReference type="Proteomes" id="UP000192277">
    <property type="component" value="Unassembled WGS sequence"/>
</dbReference>
<dbReference type="PROSITE" id="PS50042">
    <property type="entry name" value="CNMP_BINDING_3"/>
    <property type="match status" value="1"/>
</dbReference>
<dbReference type="Pfam" id="PF00027">
    <property type="entry name" value="cNMP_binding"/>
    <property type="match status" value="1"/>
</dbReference>
<evidence type="ECO:0000313" key="2">
    <source>
        <dbReference type="EMBL" id="OQP45331.1"/>
    </source>
</evidence>
<dbReference type="SUPFAM" id="SSF51206">
    <property type="entry name" value="cAMP-binding domain-like"/>
    <property type="match status" value="1"/>
</dbReference>
<dbReference type="Gene3D" id="2.60.120.10">
    <property type="entry name" value="Jelly Rolls"/>
    <property type="match status" value="1"/>
</dbReference>
<organism evidence="2 3">
    <name type="scientific">Niastella koreensis</name>
    <dbReference type="NCBI Taxonomy" id="354356"/>
    <lineage>
        <taxon>Bacteria</taxon>
        <taxon>Pseudomonadati</taxon>
        <taxon>Bacteroidota</taxon>
        <taxon>Chitinophagia</taxon>
        <taxon>Chitinophagales</taxon>
        <taxon>Chitinophagaceae</taxon>
        <taxon>Niastella</taxon>
    </lineage>
</organism>
<reference evidence="2 3" key="1">
    <citation type="submission" date="2016-04" db="EMBL/GenBank/DDBJ databases">
        <authorList>
            <person name="Chen L."/>
            <person name="Zhuang W."/>
            <person name="Wang G."/>
        </authorList>
    </citation>
    <scope>NUCLEOTIDE SEQUENCE [LARGE SCALE GENOMIC DNA]</scope>
    <source>
        <strain evidence="3">GR20</strain>
    </source>
</reference>
<accession>A0ABX3NUT3</accession>
<proteinExistence type="predicted"/>